<organism evidence="1 2">
    <name type="scientific">Tanacetum coccineum</name>
    <dbReference type="NCBI Taxonomy" id="301880"/>
    <lineage>
        <taxon>Eukaryota</taxon>
        <taxon>Viridiplantae</taxon>
        <taxon>Streptophyta</taxon>
        <taxon>Embryophyta</taxon>
        <taxon>Tracheophyta</taxon>
        <taxon>Spermatophyta</taxon>
        <taxon>Magnoliopsida</taxon>
        <taxon>eudicotyledons</taxon>
        <taxon>Gunneridae</taxon>
        <taxon>Pentapetalae</taxon>
        <taxon>asterids</taxon>
        <taxon>campanulids</taxon>
        <taxon>Asterales</taxon>
        <taxon>Asteraceae</taxon>
        <taxon>Asteroideae</taxon>
        <taxon>Anthemideae</taxon>
        <taxon>Anthemidinae</taxon>
        <taxon>Tanacetum</taxon>
    </lineage>
</organism>
<evidence type="ECO:0000313" key="1">
    <source>
        <dbReference type="EMBL" id="GJS70324.1"/>
    </source>
</evidence>
<reference evidence="1" key="1">
    <citation type="journal article" date="2022" name="Int. J. Mol. Sci.">
        <title>Draft Genome of Tanacetum Coccineum: Genomic Comparison of Closely Related Tanacetum-Family Plants.</title>
        <authorList>
            <person name="Yamashiro T."/>
            <person name="Shiraishi A."/>
            <person name="Nakayama K."/>
            <person name="Satake H."/>
        </authorList>
    </citation>
    <scope>NUCLEOTIDE SEQUENCE</scope>
</reference>
<comment type="caution">
    <text evidence="1">The sequence shown here is derived from an EMBL/GenBank/DDBJ whole genome shotgun (WGS) entry which is preliminary data.</text>
</comment>
<dbReference type="Proteomes" id="UP001151760">
    <property type="component" value="Unassembled WGS sequence"/>
</dbReference>
<evidence type="ECO:0000313" key="2">
    <source>
        <dbReference type="Proteomes" id="UP001151760"/>
    </source>
</evidence>
<protein>
    <submittedName>
        <fullName evidence="1">Uncharacterized protein</fullName>
    </submittedName>
</protein>
<gene>
    <name evidence="1" type="ORF">Tco_0703165</name>
</gene>
<dbReference type="EMBL" id="BQNB010009926">
    <property type="protein sequence ID" value="GJS70324.1"/>
    <property type="molecule type" value="Genomic_DNA"/>
</dbReference>
<sequence length="92" mass="10313">MQHSKKGGAASFDKGVLEIRSRDNTIVGQGSLGQIYTRRGHDYRLGVTRSIIEETSIRNIRVHDERSHRGIVQGDTTALATTWRHQEQSARG</sequence>
<accession>A0ABQ4XY17</accession>
<reference evidence="1" key="2">
    <citation type="submission" date="2022-01" db="EMBL/GenBank/DDBJ databases">
        <authorList>
            <person name="Yamashiro T."/>
            <person name="Shiraishi A."/>
            <person name="Satake H."/>
            <person name="Nakayama K."/>
        </authorList>
    </citation>
    <scope>NUCLEOTIDE SEQUENCE</scope>
</reference>
<name>A0ABQ4XY17_9ASTR</name>
<proteinExistence type="predicted"/>
<keyword evidence="2" id="KW-1185">Reference proteome</keyword>